<comment type="caution">
    <text evidence="3">The sequence shown here is derived from an EMBL/GenBank/DDBJ whole genome shotgun (WGS) entry which is preliminary data.</text>
</comment>
<keyword evidence="4" id="KW-1185">Reference proteome</keyword>
<dbReference type="Proteomes" id="UP000654075">
    <property type="component" value="Unassembled WGS sequence"/>
</dbReference>
<feature type="region of interest" description="Disordered" evidence="1">
    <location>
        <begin position="17"/>
        <end position="50"/>
    </location>
</feature>
<dbReference type="GO" id="GO:0005096">
    <property type="term" value="F:GTPase activator activity"/>
    <property type="evidence" value="ECO:0007669"/>
    <property type="project" value="TreeGrafter"/>
</dbReference>
<dbReference type="AlphaFoldDB" id="A0A813HBL3"/>
<feature type="compositionally biased region" description="Polar residues" evidence="1">
    <location>
        <begin position="17"/>
        <end position="26"/>
    </location>
</feature>
<accession>A0A813HBL3</accession>
<dbReference type="Pfam" id="PF00566">
    <property type="entry name" value="RabGAP-TBC"/>
    <property type="match status" value="1"/>
</dbReference>
<dbReference type="PANTHER" id="PTHR47219:SF20">
    <property type="entry name" value="TBC1 DOMAIN FAMILY MEMBER 2B"/>
    <property type="match status" value="1"/>
</dbReference>
<dbReference type="InterPro" id="IPR050302">
    <property type="entry name" value="Rab_GAP_TBC_domain"/>
</dbReference>
<evidence type="ECO:0000259" key="2">
    <source>
        <dbReference type="PROSITE" id="PS50086"/>
    </source>
</evidence>
<feature type="domain" description="Rab-GAP TBC" evidence="2">
    <location>
        <begin position="87"/>
        <end position="351"/>
    </location>
</feature>
<sequence>MDLFLRGFQDLRAVLQPSSGATSGSEQKGALGQKARGPSHSPISGGVASYPLEGSEAPEFSVAWKAFCSANPRLRDPRALPNLVRRGVPEELRCEVWGHCLGVAGASSGNSSSSRAGRSPSASATMSPRLEQVSTPGAGEGQGGAEDAEGTPASEGGLEREGQEGEAGGVGETIGNASEDKVSQPSSPVQPESSPGGLSQSILDVIEADVLRTFPNNAVFLERGGPDQLRCVLKEFAARDPELGYCQSLNFIAAIFIMALPDGTSALHALEQLIVKLGTRRWYTDGMKQLRADTVVLEDLLRERLPAVYNVFRAHKFDLIFITSKWFLCLFAATLPDEALRRVWDVLLCDGIETVFRVSFALLALRADAILHTASMDDLVCMLQEWQPDYSPEVLIQSAYNPALIGQISRSDLAQRRRAAADKVSSADTRAEMRNTHLRRGGVRPASIYAR</sequence>
<dbReference type="Gene3D" id="1.10.10.750">
    <property type="entry name" value="Ypt/Rab-GAP domain of gyp1p, domain 1"/>
    <property type="match status" value="1"/>
</dbReference>
<organism evidence="3 4">
    <name type="scientific">Polarella glacialis</name>
    <name type="common">Dinoflagellate</name>
    <dbReference type="NCBI Taxonomy" id="89957"/>
    <lineage>
        <taxon>Eukaryota</taxon>
        <taxon>Sar</taxon>
        <taxon>Alveolata</taxon>
        <taxon>Dinophyceae</taxon>
        <taxon>Suessiales</taxon>
        <taxon>Suessiaceae</taxon>
        <taxon>Polarella</taxon>
    </lineage>
</organism>
<dbReference type="GO" id="GO:0031267">
    <property type="term" value="F:small GTPase binding"/>
    <property type="evidence" value="ECO:0007669"/>
    <property type="project" value="TreeGrafter"/>
</dbReference>
<dbReference type="InterPro" id="IPR035969">
    <property type="entry name" value="Rab-GAP_TBC_sf"/>
</dbReference>
<feature type="compositionally biased region" description="Low complexity" evidence="1">
    <location>
        <begin position="105"/>
        <end position="124"/>
    </location>
</feature>
<dbReference type="SUPFAM" id="SSF47923">
    <property type="entry name" value="Ypt/Rab-GAP domain of gyp1p"/>
    <property type="match status" value="2"/>
</dbReference>
<proteinExistence type="predicted"/>
<dbReference type="EMBL" id="CAJNNV010031185">
    <property type="protein sequence ID" value="CAE8634944.1"/>
    <property type="molecule type" value="Genomic_DNA"/>
</dbReference>
<dbReference type="Gene3D" id="1.10.472.80">
    <property type="entry name" value="Ypt/Rab-GAP domain of gyp1p, domain 3"/>
    <property type="match status" value="1"/>
</dbReference>
<evidence type="ECO:0000313" key="3">
    <source>
        <dbReference type="EMBL" id="CAE8634944.1"/>
    </source>
</evidence>
<feature type="region of interest" description="Disordered" evidence="1">
    <location>
        <begin position="105"/>
        <end position="199"/>
    </location>
</feature>
<dbReference type="OMA" id="REISSHQ"/>
<gene>
    <name evidence="3" type="ORF">PGLA1383_LOCUS50554</name>
</gene>
<evidence type="ECO:0000256" key="1">
    <source>
        <dbReference type="SAM" id="MobiDB-lite"/>
    </source>
</evidence>
<name>A0A813HBL3_POLGL</name>
<dbReference type="InterPro" id="IPR000195">
    <property type="entry name" value="Rab-GAP-TBC_dom"/>
</dbReference>
<dbReference type="PROSITE" id="PS50086">
    <property type="entry name" value="TBC_RABGAP"/>
    <property type="match status" value="1"/>
</dbReference>
<protein>
    <recommendedName>
        <fullName evidence="2">Rab-GAP TBC domain-containing protein</fullName>
    </recommendedName>
</protein>
<dbReference type="OrthoDB" id="294251at2759"/>
<reference evidence="3" key="1">
    <citation type="submission" date="2021-02" db="EMBL/GenBank/DDBJ databases">
        <authorList>
            <person name="Dougan E. K."/>
            <person name="Rhodes N."/>
            <person name="Thang M."/>
            <person name="Chan C."/>
        </authorList>
    </citation>
    <scope>NUCLEOTIDE SEQUENCE</scope>
</reference>
<dbReference type="SMART" id="SM00164">
    <property type="entry name" value="TBC"/>
    <property type="match status" value="1"/>
</dbReference>
<evidence type="ECO:0000313" key="4">
    <source>
        <dbReference type="Proteomes" id="UP000654075"/>
    </source>
</evidence>
<dbReference type="PANTHER" id="PTHR47219">
    <property type="entry name" value="RAB GTPASE-ACTIVATING PROTEIN 1-LIKE"/>
    <property type="match status" value="1"/>
</dbReference>
<dbReference type="Gene3D" id="1.10.8.270">
    <property type="entry name" value="putative rabgap domain of human tbc1 domain family member 14 like domains"/>
    <property type="match status" value="1"/>
</dbReference>
<feature type="compositionally biased region" description="Low complexity" evidence="1">
    <location>
        <begin position="183"/>
        <end position="195"/>
    </location>
</feature>